<dbReference type="GO" id="GO:0003677">
    <property type="term" value="F:DNA binding"/>
    <property type="evidence" value="ECO:0007669"/>
    <property type="project" value="InterPro"/>
</dbReference>
<dbReference type="PROSITE" id="PS00622">
    <property type="entry name" value="HTH_LUXR_1"/>
    <property type="match status" value="1"/>
</dbReference>
<dbReference type="PANTHER" id="PTHR16305">
    <property type="entry name" value="TESTICULAR SOLUBLE ADENYLYL CYCLASE"/>
    <property type="match status" value="1"/>
</dbReference>
<dbReference type="RefSeq" id="WP_153287480.1">
    <property type="nucleotide sequence ID" value="NZ_CP045643.1"/>
</dbReference>
<keyword evidence="1" id="KW-0547">Nucleotide-binding</keyword>
<dbReference type="Gene3D" id="1.10.10.10">
    <property type="entry name" value="Winged helix-like DNA-binding domain superfamily/Winged helix DNA-binding domain"/>
    <property type="match status" value="1"/>
</dbReference>
<dbReference type="GO" id="GO:0005737">
    <property type="term" value="C:cytoplasm"/>
    <property type="evidence" value="ECO:0007669"/>
    <property type="project" value="TreeGrafter"/>
</dbReference>
<reference evidence="4 5" key="1">
    <citation type="submission" date="2019-10" db="EMBL/GenBank/DDBJ databases">
        <title>A novel species.</title>
        <authorList>
            <person name="Gao J."/>
        </authorList>
    </citation>
    <scope>NUCLEOTIDE SEQUENCE [LARGE SCALE GENOMIC DNA]</scope>
    <source>
        <strain evidence="4 5">QMT-28</strain>
    </source>
</reference>
<keyword evidence="5" id="KW-1185">Reference proteome</keyword>
<feature type="domain" description="HTH luxR-type" evidence="3">
    <location>
        <begin position="839"/>
        <end position="904"/>
    </location>
</feature>
<dbReference type="PANTHER" id="PTHR16305:SF35">
    <property type="entry name" value="TRANSCRIPTIONAL ACTIVATOR DOMAIN"/>
    <property type="match status" value="1"/>
</dbReference>
<evidence type="ECO:0000313" key="4">
    <source>
        <dbReference type="EMBL" id="QFZ73114.1"/>
    </source>
</evidence>
<dbReference type="InterPro" id="IPR016032">
    <property type="entry name" value="Sig_transdc_resp-reg_C-effctor"/>
</dbReference>
<accession>A0A5Q0L8I5</accession>
<dbReference type="Proteomes" id="UP000326179">
    <property type="component" value="Chromosome"/>
</dbReference>
<dbReference type="KEGG" id="sfy:GFH48_07420"/>
<dbReference type="SMART" id="SM00421">
    <property type="entry name" value="HTH_LUXR"/>
    <property type="match status" value="1"/>
</dbReference>
<dbReference type="SUPFAM" id="SSF46894">
    <property type="entry name" value="C-terminal effector domain of the bipartite response regulators"/>
    <property type="match status" value="1"/>
</dbReference>
<name>A0A5Q0L8I5_9ACTN</name>
<dbReference type="CDD" id="cd06170">
    <property type="entry name" value="LuxR_C_like"/>
    <property type="match status" value="1"/>
</dbReference>
<protein>
    <submittedName>
        <fullName evidence="4">AAA family ATPase</fullName>
    </submittedName>
</protein>
<dbReference type="Pfam" id="PF13191">
    <property type="entry name" value="AAA_16"/>
    <property type="match status" value="1"/>
</dbReference>
<dbReference type="InterPro" id="IPR036388">
    <property type="entry name" value="WH-like_DNA-bd_sf"/>
</dbReference>
<keyword evidence="2" id="KW-0067">ATP-binding</keyword>
<evidence type="ECO:0000256" key="2">
    <source>
        <dbReference type="ARBA" id="ARBA00022840"/>
    </source>
</evidence>
<dbReference type="InterPro" id="IPR000792">
    <property type="entry name" value="Tscrpt_reg_LuxR_C"/>
</dbReference>
<dbReference type="GO" id="GO:0005524">
    <property type="term" value="F:ATP binding"/>
    <property type="evidence" value="ECO:0007669"/>
    <property type="project" value="UniProtKB-KW"/>
</dbReference>
<gene>
    <name evidence="4" type="ORF">GFH48_07420</name>
</gene>
<organism evidence="4 5">
    <name type="scientific">Streptomyces fagopyri</name>
    <dbReference type="NCBI Taxonomy" id="2662397"/>
    <lineage>
        <taxon>Bacteria</taxon>
        <taxon>Bacillati</taxon>
        <taxon>Actinomycetota</taxon>
        <taxon>Actinomycetes</taxon>
        <taxon>Kitasatosporales</taxon>
        <taxon>Streptomycetaceae</taxon>
        <taxon>Streptomyces</taxon>
    </lineage>
</organism>
<dbReference type="InterPro" id="IPR027417">
    <property type="entry name" value="P-loop_NTPase"/>
</dbReference>
<dbReference type="AlphaFoldDB" id="A0A5Q0L8I5"/>
<proteinExistence type="predicted"/>
<dbReference type="PRINTS" id="PR00038">
    <property type="entry name" value="HTHLUXR"/>
</dbReference>
<dbReference type="SUPFAM" id="SSF52540">
    <property type="entry name" value="P-loop containing nucleoside triphosphate hydrolases"/>
    <property type="match status" value="1"/>
</dbReference>
<dbReference type="GO" id="GO:0006355">
    <property type="term" value="P:regulation of DNA-templated transcription"/>
    <property type="evidence" value="ECO:0007669"/>
    <property type="project" value="InterPro"/>
</dbReference>
<evidence type="ECO:0000256" key="1">
    <source>
        <dbReference type="ARBA" id="ARBA00022741"/>
    </source>
</evidence>
<dbReference type="InterPro" id="IPR041664">
    <property type="entry name" value="AAA_16"/>
</dbReference>
<dbReference type="GO" id="GO:0004016">
    <property type="term" value="F:adenylate cyclase activity"/>
    <property type="evidence" value="ECO:0007669"/>
    <property type="project" value="TreeGrafter"/>
</dbReference>
<dbReference type="Pfam" id="PF00196">
    <property type="entry name" value="GerE"/>
    <property type="match status" value="1"/>
</dbReference>
<evidence type="ECO:0000259" key="3">
    <source>
        <dbReference type="PROSITE" id="PS50043"/>
    </source>
</evidence>
<dbReference type="PROSITE" id="PS50043">
    <property type="entry name" value="HTH_LUXR_2"/>
    <property type="match status" value="1"/>
</dbReference>
<evidence type="ECO:0000313" key="5">
    <source>
        <dbReference type="Proteomes" id="UP000326179"/>
    </source>
</evidence>
<dbReference type="EMBL" id="CP045643">
    <property type="protein sequence ID" value="QFZ73114.1"/>
    <property type="molecule type" value="Genomic_DNA"/>
</dbReference>
<sequence>MADEGPIVGRETELSALSGLAESPDGRALLLRGEAGVGKSVLLDAAAARSLALGHRVVRTAGVEAESELPFAGLHQILHPLLPQAAGLDRVTRAAFDTVFGRTAGEAPSVMALGVAVLDLLALVSGDRPLLVVVDDAHWFDPQSAEVGRFIARRLSAHAVRMAIGVRADVASAWDAAGLPELTVPALDAHAAALLLDAHAPDLADGARHQILEQARGNPLALLELPRALREGSAPGTGPGELPLSRRLEQLYGDRIRTLAAAERTELLRGALDGTGAAPSPADRARYRLGDVDGALAAGLLTVDAATGDPVFRHPLVRSALLQSATPNERRAAHAELARLHHADVERHAAHLAAATVDPDEAVAAVLERAARSATARGAAASAVALLTRAAELSPGSAARSRRLGDAAYVAAQSALLDQAQELREVSDRLAGAHQSPTAVITSAYAALYRDGDVNSAHRRVAAALGSLPPDSDPETRTRLLNLLLAISLFAADPALWTVTDALVDAAPVTPATSLYRDAFGDVARRGAGARERVQDAFARLGEEQPWDVMRLGVAAYHLDALGDQRLLVRRVADREVGSGAVTNAMTLLQLVMLDQIDSGEWDDAERTGGRGLDLTAAHGYALFAHQYHGFLGLIAAWRGDTERATAALNRLDRWARPRGVGHLTQLAEAIGAAAHLTAGDFEGAYAYAGGLTAPGTFAPCSQQALRTLLDLVESAVHTGRAEQARAHAEAARDQGLPAISPRLGFLTAAALAMTADDTQARAAYERAVAHPAGAEFPFELARVRLAQGMWLRRARERAAARTVLEQAAEVFDRLGAVPWARRARAELRAAGAATPQSAHGAASALTAQERQIAELAASGLSNKEIGARLFLSPRTVGAHLYRVFPKLGISSRASLRDALAGNSTEAG</sequence>